<evidence type="ECO:0000256" key="12">
    <source>
        <dbReference type="ARBA" id="ARBA00047371"/>
    </source>
</evidence>
<dbReference type="NCBIfam" id="NF006820">
    <property type="entry name" value="PRK09344.1-2"/>
    <property type="match status" value="1"/>
</dbReference>
<evidence type="ECO:0000256" key="13">
    <source>
        <dbReference type="HAMAP-Rule" id="MF_00453"/>
    </source>
</evidence>
<keyword evidence="5 13" id="KW-0963">Cytoplasm</keyword>
<dbReference type="NCBIfam" id="TIGR00224">
    <property type="entry name" value="pckA"/>
    <property type="match status" value="1"/>
</dbReference>
<organism evidence="14 15">
    <name type="scientific">Planococcus halotolerans</name>
    <dbReference type="NCBI Taxonomy" id="2233542"/>
    <lineage>
        <taxon>Bacteria</taxon>
        <taxon>Bacillati</taxon>
        <taxon>Bacillota</taxon>
        <taxon>Bacilli</taxon>
        <taxon>Bacillales</taxon>
        <taxon>Caryophanaceae</taxon>
        <taxon>Planococcus</taxon>
    </lineage>
</organism>
<keyword evidence="9 13" id="KW-0067">ATP-binding</keyword>
<dbReference type="Pfam" id="PF01293">
    <property type="entry name" value="PEPCK_ATP"/>
    <property type="match status" value="1"/>
</dbReference>
<accession>A0A365KLJ2</accession>
<dbReference type="Gene3D" id="3.90.228.20">
    <property type="match status" value="1"/>
</dbReference>
<keyword evidence="14" id="KW-0670">Pyruvate</keyword>
<keyword evidence="7 13" id="KW-0547">Nucleotide-binding</keyword>
<dbReference type="GO" id="GO:0016301">
    <property type="term" value="F:kinase activity"/>
    <property type="evidence" value="ECO:0007669"/>
    <property type="project" value="UniProtKB-KW"/>
</dbReference>
<dbReference type="PROSITE" id="PS00532">
    <property type="entry name" value="PEPCK_ATP"/>
    <property type="match status" value="1"/>
</dbReference>
<comment type="subcellular location">
    <subcellularLocation>
        <location evidence="13">Cytoplasm</location>
    </subcellularLocation>
</comment>
<dbReference type="AlphaFoldDB" id="A0A365KLJ2"/>
<dbReference type="GO" id="GO:0005524">
    <property type="term" value="F:ATP binding"/>
    <property type="evidence" value="ECO:0007669"/>
    <property type="project" value="UniProtKB-UniRule"/>
</dbReference>
<dbReference type="PIRSF" id="PIRSF006294">
    <property type="entry name" value="PEP_crbxkin"/>
    <property type="match status" value="1"/>
</dbReference>
<feature type="binding site" evidence="13">
    <location>
        <position position="198"/>
    </location>
    <ligand>
        <name>substrate</name>
    </ligand>
</feature>
<dbReference type="EMBL" id="QLZR01000008">
    <property type="protein sequence ID" value="RAZ74021.1"/>
    <property type="molecule type" value="Genomic_DNA"/>
</dbReference>
<dbReference type="SUPFAM" id="SSF53795">
    <property type="entry name" value="PEP carboxykinase-like"/>
    <property type="match status" value="1"/>
</dbReference>
<dbReference type="Proteomes" id="UP000251002">
    <property type="component" value="Unassembled WGS sequence"/>
</dbReference>
<feature type="binding site" evidence="13">
    <location>
        <position position="198"/>
    </location>
    <ligand>
        <name>ATP</name>
        <dbReference type="ChEBI" id="CHEBI:30616"/>
    </ligand>
</feature>
<keyword evidence="10 13" id="KW-0464">Manganese</keyword>
<dbReference type="InterPro" id="IPR001272">
    <property type="entry name" value="PEP_carboxykinase_ATP"/>
</dbReference>
<comment type="function">
    <text evidence="13">Involved in the gluconeogenesis. Catalyzes the conversion of oxaloacetate (OAA) to phosphoenolpyruvate (PEP) through direct phosphoryl transfer between the nucleoside triphosphate and OAA.</text>
</comment>
<evidence type="ECO:0000256" key="2">
    <source>
        <dbReference type="ARBA" id="ARBA00006052"/>
    </source>
</evidence>
<comment type="pathway">
    <text evidence="1 13">Carbohydrate biosynthesis; gluconeogenesis.</text>
</comment>
<dbReference type="RefSeq" id="WP_112224587.1">
    <property type="nucleotide sequence ID" value="NZ_CP047673.1"/>
</dbReference>
<comment type="catalytic activity">
    <reaction evidence="12 13">
        <text>oxaloacetate + ATP = phosphoenolpyruvate + ADP + CO2</text>
        <dbReference type="Rhea" id="RHEA:18617"/>
        <dbReference type="ChEBI" id="CHEBI:16452"/>
        <dbReference type="ChEBI" id="CHEBI:16526"/>
        <dbReference type="ChEBI" id="CHEBI:30616"/>
        <dbReference type="ChEBI" id="CHEBI:58702"/>
        <dbReference type="ChEBI" id="CHEBI:456216"/>
        <dbReference type="EC" id="4.1.1.49"/>
    </reaction>
</comment>
<evidence type="ECO:0000313" key="15">
    <source>
        <dbReference type="Proteomes" id="UP000251002"/>
    </source>
</evidence>
<keyword evidence="14" id="KW-0418">Kinase</keyword>
<feature type="binding site" evidence="13">
    <location>
        <position position="217"/>
    </location>
    <ligand>
        <name>ATP</name>
        <dbReference type="ChEBI" id="CHEBI:30616"/>
    </ligand>
</feature>
<dbReference type="Gene3D" id="2.170.8.10">
    <property type="entry name" value="Phosphoenolpyruvate Carboxykinase, domain 2"/>
    <property type="match status" value="1"/>
</dbReference>
<evidence type="ECO:0000256" key="11">
    <source>
        <dbReference type="ARBA" id="ARBA00023239"/>
    </source>
</evidence>
<comment type="caution">
    <text evidence="13">Lacks conserved residue(s) required for the propagation of feature annotation.</text>
</comment>
<dbReference type="GO" id="GO:0005829">
    <property type="term" value="C:cytosol"/>
    <property type="evidence" value="ECO:0007669"/>
    <property type="project" value="TreeGrafter"/>
</dbReference>
<feature type="binding site" evidence="13">
    <location>
        <position position="319"/>
    </location>
    <ligand>
        <name>substrate</name>
    </ligand>
</feature>
<comment type="cofactor">
    <cofactor evidence="13">
        <name>Mn(2+)</name>
        <dbReference type="ChEBI" id="CHEBI:29035"/>
    </cofactor>
    <text evidence="13">Binds 1 Mn(2+) ion per subunit.</text>
</comment>
<feature type="binding site" evidence="13">
    <location>
        <position position="319"/>
    </location>
    <ligand>
        <name>ATP</name>
        <dbReference type="ChEBI" id="CHEBI:30616"/>
    </ligand>
</feature>
<dbReference type="InterPro" id="IPR013035">
    <property type="entry name" value="PEP_carboxykinase_C"/>
</dbReference>
<evidence type="ECO:0000256" key="6">
    <source>
        <dbReference type="ARBA" id="ARBA00022723"/>
    </source>
</evidence>
<keyword evidence="15" id="KW-1185">Reference proteome</keyword>
<feature type="binding site" evidence="13">
    <location>
        <position position="282"/>
    </location>
    <ligand>
        <name>ATP</name>
        <dbReference type="ChEBI" id="CHEBI:30616"/>
    </ligand>
</feature>
<dbReference type="HAMAP" id="MF_00453">
    <property type="entry name" value="PEPCK_ATP"/>
    <property type="match status" value="1"/>
</dbReference>
<comment type="caution">
    <text evidence="14">The sequence shown here is derived from an EMBL/GenBank/DDBJ whole genome shotgun (WGS) entry which is preliminary data.</text>
</comment>
<feature type="binding site" evidence="13">
    <location>
        <position position="217"/>
    </location>
    <ligand>
        <name>Mn(2+)</name>
        <dbReference type="ChEBI" id="CHEBI:29035"/>
    </ligand>
</feature>
<gene>
    <name evidence="13 14" type="primary">pckA</name>
    <name evidence="14" type="ORF">DP120_15665</name>
</gene>
<feature type="binding site" evidence="13">
    <location>
        <position position="444"/>
    </location>
    <ligand>
        <name>ATP</name>
        <dbReference type="ChEBI" id="CHEBI:30616"/>
    </ligand>
</feature>
<evidence type="ECO:0000256" key="3">
    <source>
        <dbReference type="ARBA" id="ARBA00012363"/>
    </source>
</evidence>
<keyword evidence="14" id="KW-0808">Transferase</keyword>
<dbReference type="InterPro" id="IPR015994">
    <property type="entry name" value="PEPCK_ATP_CS"/>
</dbReference>
<dbReference type="FunFam" id="2.170.8.10:FF:000001">
    <property type="entry name" value="Phosphoenolpyruvate carboxykinase (ATP)"/>
    <property type="match status" value="1"/>
</dbReference>
<keyword evidence="11 13" id="KW-0456">Lyase</keyword>
<comment type="similarity">
    <text evidence="2 13">Belongs to the phosphoenolpyruvate carboxykinase (ATP) family.</text>
</comment>
<feature type="binding site" evidence="13">
    <location>
        <begin position="233"/>
        <end position="241"/>
    </location>
    <ligand>
        <name>ATP</name>
        <dbReference type="ChEBI" id="CHEBI:30616"/>
    </ligand>
</feature>
<evidence type="ECO:0000256" key="10">
    <source>
        <dbReference type="ARBA" id="ARBA00023211"/>
    </source>
</evidence>
<evidence type="ECO:0000256" key="5">
    <source>
        <dbReference type="ARBA" id="ARBA00022490"/>
    </source>
</evidence>
<feature type="binding site" evidence="13">
    <location>
        <position position="56"/>
    </location>
    <ligand>
        <name>substrate</name>
    </ligand>
</feature>
<dbReference type="PANTHER" id="PTHR30031:SF0">
    <property type="entry name" value="PHOSPHOENOLPYRUVATE CARBOXYKINASE (ATP)"/>
    <property type="match status" value="1"/>
</dbReference>
<evidence type="ECO:0000256" key="9">
    <source>
        <dbReference type="ARBA" id="ARBA00022840"/>
    </source>
</evidence>
<dbReference type="GO" id="GO:0046872">
    <property type="term" value="F:metal ion binding"/>
    <property type="evidence" value="ECO:0007669"/>
    <property type="project" value="UniProtKB-KW"/>
</dbReference>
<dbReference type="InterPro" id="IPR008210">
    <property type="entry name" value="PEP_carboxykinase_N"/>
</dbReference>
<protein>
    <recommendedName>
        <fullName evidence="3 13">Phosphoenolpyruvate carboxykinase (ATP)</fullName>
        <shortName evidence="13">PCK</shortName>
        <shortName evidence="13">PEP carboxykinase</shortName>
        <shortName evidence="13">PEPCK</shortName>
        <ecNumber evidence="3 13">4.1.1.49</ecNumber>
    </recommendedName>
</protein>
<feature type="binding site" evidence="13">
    <location>
        <position position="198"/>
    </location>
    <ligand>
        <name>Mn(2+)</name>
        <dbReference type="ChEBI" id="CHEBI:29035"/>
    </ligand>
</feature>
<evidence type="ECO:0000256" key="8">
    <source>
        <dbReference type="ARBA" id="ARBA00022793"/>
    </source>
</evidence>
<dbReference type="UniPathway" id="UPA00138"/>
<dbReference type="SUPFAM" id="SSF68923">
    <property type="entry name" value="PEP carboxykinase N-terminal domain"/>
    <property type="match status" value="1"/>
</dbReference>
<evidence type="ECO:0000256" key="4">
    <source>
        <dbReference type="ARBA" id="ARBA00022432"/>
    </source>
</evidence>
<dbReference type="NCBIfam" id="NF006821">
    <property type="entry name" value="PRK09344.1-3"/>
    <property type="match status" value="1"/>
</dbReference>
<dbReference type="PANTHER" id="PTHR30031">
    <property type="entry name" value="PHOSPHOENOLPYRUVATE CARBOXYKINASE ATP"/>
    <property type="match status" value="1"/>
</dbReference>
<reference evidence="14 15" key="1">
    <citation type="submission" date="2018-06" db="EMBL/GenBank/DDBJ databases">
        <title>The draft genome sequences of strains SCU63 and S1.</title>
        <authorList>
            <person name="Gan L."/>
        </authorList>
    </citation>
    <scope>NUCLEOTIDE SEQUENCE [LARGE SCALE GENOMIC DNA]</scope>
    <source>
        <strain evidence="14 15">SCU63</strain>
    </source>
</reference>
<name>A0A365KLJ2_9BACL</name>
<sequence>MNSVNLTNDLKDLLNGPNVNVQWSVPQLVEAATSRGEAILTREGAVRAETGKYTGRSPKDKYMVEEDISKDKIDWGTVNRPISSEVFENLYAKVLNHLKSKEELFVFKGFAGADPESRLHIQTINEFAWHNLFAHQLFIRPSEDEMKIHDAEFTVVYAPTFKADPTVDGTDSETFIIVSMEKKVILIGGTEYAGEMKKSIFSIMNYILPEKGILPMHCSANVGQEGDVALFFGLSGTGKTTLSADQDRKLIGDDEHGWSDNGVFNIEGGCYAKTINLSHENEPQIFDAIRFGSVLENVVVDPETRIPDYDDGSLTENTRAAYPIDAIDNSIHPSMAGHPKTIVFLTADAFGVLPPISKLTKEQAMYHFLSGYTSKLAGTERGITSPEATFSTCFGSPFLPLHATVYAEMLGNKIDEHDVEVFLVNTGWTGGEYGVGSRMKLSYTRTMVRAAIKGELIDVKTEQEAVFGLSIPQEIPGVPTEVLNPRDAWSDKEAYDAKAQELAQKFQDNFKKFGSVSADISAQGGPLNN</sequence>
<evidence type="ECO:0000256" key="1">
    <source>
        <dbReference type="ARBA" id="ARBA00004742"/>
    </source>
</evidence>
<dbReference type="GO" id="GO:0004612">
    <property type="term" value="F:phosphoenolpyruvate carboxykinase (ATP) activity"/>
    <property type="evidence" value="ECO:0007669"/>
    <property type="project" value="UniProtKB-UniRule"/>
</dbReference>
<proteinExistence type="inferred from homology"/>
<dbReference type="EC" id="4.1.1.49" evidence="3 13"/>
<dbReference type="Gene3D" id="3.40.449.10">
    <property type="entry name" value="Phosphoenolpyruvate Carboxykinase, domain 1"/>
    <property type="match status" value="1"/>
</dbReference>
<dbReference type="FunFam" id="3.40.449.10:FF:000001">
    <property type="entry name" value="Phosphoenolpyruvate carboxykinase (ATP)"/>
    <property type="match status" value="1"/>
</dbReference>
<keyword evidence="8 13" id="KW-0210">Decarboxylase</keyword>
<keyword evidence="6 13" id="KW-0479">Metal-binding</keyword>
<feature type="binding site" evidence="13">
    <location>
        <position position="192"/>
    </location>
    <ligand>
        <name>substrate</name>
    </ligand>
</feature>
<keyword evidence="4 13" id="KW-0312">Gluconeogenesis</keyword>
<evidence type="ECO:0000313" key="14">
    <source>
        <dbReference type="EMBL" id="RAZ74021.1"/>
    </source>
</evidence>
<evidence type="ECO:0000256" key="7">
    <source>
        <dbReference type="ARBA" id="ARBA00022741"/>
    </source>
</evidence>
<dbReference type="CDD" id="cd00484">
    <property type="entry name" value="PEPCK_ATP"/>
    <property type="match status" value="1"/>
</dbReference>
<dbReference type="GO" id="GO:0006094">
    <property type="term" value="P:gluconeogenesis"/>
    <property type="evidence" value="ECO:0007669"/>
    <property type="project" value="UniProtKB-UniRule"/>
</dbReference>
<feature type="binding site" evidence="13">
    <location>
        <position position="254"/>
    </location>
    <ligand>
        <name>Mn(2+)</name>
        <dbReference type="ChEBI" id="CHEBI:29035"/>
    </ligand>
</feature>